<name>A0A0R1I108_9LACO</name>
<reference evidence="1 2" key="1">
    <citation type="journal article" date="2015" name="Genome Announc.">
        <title>Expanding the biotechnology potential of lactobacilli through comparative genomics of 213 strains and associated genera.</title>
        <authorList>
            <person name="Sun Z."/>
            <person name="Harris H.M."/>
            <person name="McCann A."/>
            <person name="Guo C."/>
            <person name="Argimon S."/>
            <person name="Zhang W."/>
            <person name="Yang X."/>
            <person name="Jeffery I.B."/>
            <person name="Cooney J.C."/>
            <person name="Kagawa T.F."/>
            <person name="Liu W."/>
            <person name="Song Y."/>
            <person name="Salvetti E."/>
            <person name="Wrobel A."/>
            <person name="Rasinkangas P."/>
            <person name="Parkhill J."/>
            <person name="Rea M.C."/>
            <person name="O'Sullivan O."/>
            <person name="Ritari J."/>
            <person name="Douillard F.P."/>
            <person name="Paul Ross R."/>
            <person name="Yang R."/>
            <person name="Briner A.E."/>
            <person name="Felis G.E."/>
            <person name="de Vos W.M."/>
            <person name="Barrangou R."/>
            <person name="Klaenhammer T.R."/>
            <person name="Caufield P.W."/>
            <person name="Cui Y."/>
            <person name="Zhang H."/>
            <person name="O'Toole P.W."/>
        </authorList>
    </citation>
    <scope>NUCLEOTIDE SEQUENCE [LARGE SCALE GENOMIC DNA]</scope>
    <source>
        <strain evidence="1 2">JCM 15530</strain>
    </source>
</reference>
<gene>
    <name evidence="1" type="ORF">FC96_GL001288</name>
</gene>
<dbReference type="EMBL" id="AZCX01000002">
    <property type="protein sequence ID" value="KRK48967.1"/>
    <property type="molecule type" value="Genomic_DNA"/>
</dbReference>
<accession>A0A0R1I108</accession>
<dbReference type="InterPro" id="IPR011256">
    <property type="entry name" value="Reg_factor_effector_dom_sf"/>
</dbReference>
<keyword evidence="2" id="KW-1185">Reference proteome</keyword>
<dbReference type="RefSeq" id="WP_054659465.1">
    <property type="nucleotide sequence ID" value="NZ_AZCX01000002.1"/>
</dbReference>
<dbReference type="AlphaFoldDB" id="A0A0R1I108"/>
<evidence type="ECO:0008006" key="3">
    <source>
        <dbReference type="Google" id="ProtNLM"/>
    </source>
</evidence>
<dbReference type="Gene3D" id="3.20.80.10">
    <property type="entry name" value="Regulatory factor, effector binding domain"/>
    <property type="match status" value="1"/>
</dbReference>
<sequence length="209" mass="23352">MVQFDWQIAETNEYSRSATPSFVTLTTRSYLTISGVADQRTADSEFQEKARAVERLAQKISDGPDGGIHIDRFKSYRPYPVQAVWSGGETVDDRHAFKIWLKQPLFVSAANLKQARDQLDVGPLGPEVQFENLAEGTEIQSFSADSLTTDSQAVETLRQAIADRGLKRLSETQHREVYLEGPEAGRPVLLRVEIDPNQGQIDASNHAYN</sequence>
<protein>
    <recommendedName>
        <fullName evidence="3">GyrI-like small molecule binding domain-containing protein</fullName>
    </recommendedName>
</protein>
<dbReference type="Proteomes" id="UP000050911">
    <property type="component" value="Unassembled WGS sequence"/>
</dbReference>
<evidence type="ECO:0000313" key="2">
    <source>
        <dbReference type="Proteomes" id="UP000050911"/>
    </source>
</evidence>
<dbReference type="PATRIC" id="fig|1302272.5.peg.1298"/>
<organism evidence="1 2">
    <name type="scientific">Secundilactobacillus kimchicus JCM 15530</name>
    <dbReference type="NCBI Taxonomy" id="1302272"/>
    <lineage>
        <taxon>Bacteria</taxon>
        <taxon>Bacillati</taxon>
        <taxon>Bacillota</taxon>
        <taxon>Bacilli</taxon>
        <taxon>Lactobacillales</taxon>
        <taxon>Lactobacillaceae</taxon>
        <taxon>Secundilactobacillus</taxon>
    </lineage>
</organism>
<comment type="caution">
    <text evidence="1">The sequence shown here is derived from an EMBL/GenBank/DDBJ whole genome shotgun (WGS) entry which is preliminary data.</text>
</comment>
<dbReference type="OrthoDB" id="2286647at2"/>
<proteinExistence type="predicted"/>
<evidence type="ECO:0000313" key="1">
    <source>
        <dbReference type="EMBL" id="KRK48967.1"/>
    </source>
</evidence>
<dbReference type="STRING" id="1302272.FC96_GL001288"/>